<sequence>MNSWKLFILIAFTTSFCLHTKAETLSDEQFLQQHGLISPIRKLNEYNKIGFETDYYMLRGLRSEDDKLVILLGETHVHNQEGFDAGSEFIHHFKHRILEGIPDDEVEQFGLTELVRELRENNYYRSEQLPSLLTPALNQIGAISPGYHGRYLIGLGHSRSGDNNFKCFTSEQWIQMLYASSSNNIHWLHSILKDIDECKSDYSSSFAKKFKTPDLHKFKFINHWMEDDFCIRNGGDYELYLVGKRNRRAVHNIKKVIADFPDQQIFLVITGKDHLWGIYMRLQEKRLFRDVNLDHPDDRVIIKTDFGYKKMPRQ</sequence>
<evidence type="ECO:0000313" key="2">
    <source>
        <dbReference type="Proteomes" id="UP001163255"/>
    </source>
</evidence>
<dbReference type="RefSeq" id="WP_262597225.1">
    <property type="nucleotide sequence ID" value="NZ_CP103300.1"/>
</dbReference>
<proteinExistence type="predicted"/>
<gene>
    <name evidence="1" type="ORF">NX720_20905</name>
</gene>
<evidence type="ECO:0008006" key="3">
    <source>
        <dbReference type="Google" id="ProtNLM"/>
    </source>
</evidence>
<accession>A0ABY6GTH9</accession>
<protein>
    <recommendedName>
        <fullName evidence="3">Haem-binding uptake Tiki superfamily ChaN domain-containing protein</fullName>
    </recommendedName>
</protein>
<evidence type="ECO:0000313" key="1">
    <source>
        <dbReference type="EMBL" id="UYM15289.1"/>
    </source>
</evidence>
<dbReference type="EMBL" id="CP103300">
    <property type="protein sequence ID" value="UYM15289.1"/>
    <property type="molecule type" value="Genomic_DNA"/>
</dbReference>
<dbReference type="Proteomes" id="UP001163255">
    <property type="component" value="Chromosome"/>
</dbReference>
<organism evidence="1 2">
    <name type="scientific">Endozoicomonas euniceicola</name>
    <dbReference type="NCBI Taxonomy" id="1234143"/>
    <lineage>
        <taxon>Bacteria</taxon>
        <taxon>Pseudomonadati</taxon>
        <taxon>Pseudomonadota</taxon>
        <taxon>Gammaproteobacteria</taxon>
        <taxon>Oceanospirillales</taxon>
        <taxon>Endozoicomonadaceae</taxon>
        <taxon>Endozoicomonas</taxon>
    </lineage>
</organism>
<reference evidence="1" key="1">
    <citation type="submission" date="2022-10" db="EMBL/GenBank/DDBJ databases">
        <title>Completed Genome Sequence of two octocoral isolated bacterium, Endozoicomonas euniceicola EF212T and Endozoicomonas gorgoniicola PS125T.</title>
        <authorList>
            <person name="Chiou Y.-J."/>
            <person name="Chen Y.-H."/>
        </authorList>
    </citation>
    <scope>NUCLEOTIDE SEQUENCE</scope>
    <source>
        <strain evidence="1">EF212</strain>
    </source>
</reference>
<keyword evidence="2" id="KW-1185">Reference proteome</keyword>
<name>A0ABY6GTH9_9GAMM</name>